<sequence>MVNRSKLTPNSDGSLMAAKSQDYNCFCHSSDPFLVQGGEVSEPQRGGRWNSPGWSL</sequence>
<feature type="region of interest" description="Disordered" evidence="1">
    <location>
        <begin position="36"/>
        <end position="56"/>
    </location>
</feature>
<reference evidence="2 3" key="1">
    <citation type="journal article" date="2020" name="Nat. Food">
        <title>A phased Vanilla planifolia genome enables genetic improvement of flavour and production.</title>
        <authorList>
            <person name="Hasing T."/>
            <person name="Tang H."/>
            <person name="Brym M."/>
            <person name="Khazi F."/>
            <person name="Huang T."/>
            <person name="Chambers A.H."/>
        </authorList>
    </citation>
    <scope>NUCLEOTIDE SEQUENCE [LARGE SCALE GENOMIC DNA]</scope>
    <source>
        <tissue evidence="2">Leaf</tissue>
    </source>
</reference>
<gene>
    <name evidence="2" type="ORF">HPP92_019333</name>
</gene>
<evidence type="ECO:0000313" key="3">
    <source>
        <dbReference type="Proteomes" id="UP000636800"/>
    </source>
</evidence>
<dbReference type="EMBL" id="JADCNL010000010">
    <property type="protein sequence ID" value="KAG0463264.1"/>
    <property type="molecule type" value="Genomic_DNA"/>
</dbReference>
<keyword evidence="3" id="KW-1185">Reference proteome</keyword>
<dbReference type="Proteomes" id="UP000636800">
    <property type="component" value="Chromosome 10"/>
</dbReference>
<organism evidence="2 3">
    <name type="scientific">Vanilla planifolia</name>
    <name type="common">Vanilla</name>
    <dbReference type="NCBI Taxonomy" id="51239"/>
    <lineage>
        <taxon>Eukaryota</taxon>
        <taxon>Viridiplantae</taxon>
        <taxon>Streptophyta</taxon>
        <taxon>Embryophyta</taxon>
        <taxon>Tracheophyta</taxon>
        <taxon>Spermatophyta</taxon>
        <taxon>Magnoliopsida</taxon>
        <taxon>Liliopsida</taxon>
        <taxon>Asparagales</taxon>
        <taxon>Orchidaceae</taxon>
        <taxon>Vanilloideae</taxon>
        <taxon>Vanilleae</taxon>
        <taxon>Vanilla</taxon>
    </lineage>
</organism>
<evidence type="ECO:0000256" key="1">
    <source>
        <dbReference type="SAM" id="MobiDB-lite"/>
    </source>
</evidence>
<comment type="caution">
    <text evidence="2">The sequence shown here is derived from an EMBL/GenBank/DDBJ whole genome shotgun (WGS) entry which is preliminary data.</text>
</comment>
<protein>
    <submittedName>
        <fullName evidence="2">Uncharacterized protein</fullName>
    </submittedName>
</protein>
<dbReference type="OrthoDB" id="62798at2759"/>
<name>A0A835Q0E3_VANPL</name>
<dbReference type="AlphaFoldDB" id="A0A835Q0E3"/>
<proteinExistence type="predicted"/>
<evidence type="ECO:0000313" key="2">
    <source>
        <dbReference type="EMBL" id="KAG0463264.1"/>
    </source>
</evidence>
<accession>A0A835Q0E3</accession>